<sequence>MGCGKWHDEGKGRGGFEKGPHNPLSLIGAAFSMCSCCGLLLADKSNPNSTPIFITKLTCLCDSVGKSSLVNVLSSSDTILLFSPRTLPSLPYKKLYCLGKTVIDHVKLSCKHPCSCSIPSIQPAYAIILSPHHKAPTRATSKSEEFQRIDSKIFHKPSRPFSSQLALLCGILQKAIKIPRNQAQKLSLIIARLVHG</sequence>
<gene>
    <name evidence="1" type="ORF">D5086_0000274410</name>
</gene>
<dbReference type="EMBL" id="RCHU01001072">
    <property type="protein sequence ID" value="TKR79382.1"/>
    <property type="molecule type" value="Genomic_DNA"/>
</dbReference>
<proteinExistence type="predicted"/>
<accession>A0A4U5NAI6</accession>
<evidence type="ECO:0000313" key="1">
    <source>
        <dbReference type="EMBL" id="TKR79382.1"/>
    </source>
</evidence>
<dbReference type="AlphaFoldDB" id="A0A4U5NAI6"/>
<reference evidence="1" key="1">
    <citation type="submission" date="2018-10" db="EMBL/GenBank/DDBJ databases">
        <title>Population genomic analysis revealed the cold adaptation of white poplar.</title>
        <authorList>
            <person name="Liu Y.-J."/>
        </authorList>
    </citation>
    <scope>NUCLEOTIDE SEQUENCE [LARGE SCALE GENOMIC DNA]</scope>
    <source>
        <strain evidence="1">PAL-ZL1</strain>
    </source>
</reference>
<organism evidence="1">
    <name type="scientific">Populus alba</name>
    <name type="common">White poplar</name>
    <dbReference type="NCBI Taxonomy" id="43335"/>
    <lineage>
        <taxon>Eukaryota</taxon>
        <taxon>Viridiplantae</taxon>
        <taxon>Streptophyta</taxon>
        <taxon>Embryophyta</taxon>
        <taxon>Tracheophyta</taxon>
        <taxon>Spermatophyta</taxon>
        <taxon>Magnoliopsida</taxon>
        <taxon>eudicotyledons</taxon>
        <taxon>Gunneridae</taxon>
        <taxon>Pentapetalae</taxon>
        <taxon>rosids</taxon>
        <taxon>fabids</taxon>
        <taxon>Malpighiales</taxon>
        <taxon>Salicaceae</taxon>
        <taxon>Saliceae</taxon>
        <taxon>Populus</taxon>
    </lineage>
</organism>
<name>A0A4U5NAI6_POPAL</name>
<protein>
    <submittedName>
        <fullName evidence="1">Uncharacterized protein</fullName>
    </submittedName>
</protein>
<comment type="caution">
    <text evidence="1">The sequence shown here is derived from an EMBL/GenBank/DDBJ whole genome shotgun (WGS) entry which is preliminary data.</text>
</comment>